<evidence type="ECO:0000256" key="1">
    <source>
        <dbReference type="SAM" id="MobiDB-lite"/>
    </source>
</evidence>
<dbReference type="EMBL" id="JACEIK010003540">
    <property type="protein sequence ID" value="MCD9642118.1"/>
    <property type="molecule type" value="Genomic_DNA"/>
</dbReference>
<dbReference type="InterPro" id="IPR040256">
    <property type="entry name" value="At4g02000-like"/>
</dbReference>
<evidence type="ECO:0000313" key="3">
    <source>
        <dbReference type="Proteomes" id="UP000823775"/>
    </source>
</evidence>
<evidence type="ECO:0008006" key="4">
    <source>
        <dbReference type="Google" id="ProtNLM"/>
    </source>
</evidence>
<reference evidence="2 3" key="1">
    <citation type="journal article" date="2021" name="BMC Genomics">
        <title>Datura genome reveals duplications of psychoactive alkaloid biosynthetic genes and high mutation rate following tissue culture.</title>
        <authorList>
            <person name="Rajewski A."/>
            <person name="Carter-House D."/>
            <person name="Stajich J."/>
            <person name="Litt A."/>
        </authorList>
    </citation>
    <scope>NUCLEOTIDE SEQUENCE [LARGE SCALE GENOMIC DNA]</scope>
    <source>
        <strain evidence="2">AR-01</strain>
    </source>
</reference>
<name>A0ABS8V4N9_DATST</name>
<dbReference type="PANTHER" id="PTHR31286">
    <property type="entry name" value="GLYCINE-RICH CELL WALL STRUCTURAL PROTEIN 1.8-LIKE"/>
    <property type="match status" value="1"/>
</dbReference>
<feature type="non-terminal residue" evidence="2">
    <location>
        <position position="165"/>
    </location>
</feature>
<feature type="region of interest" description="Disordered" evidence="1">
    <location>
        <begin position="1"/>
        <end position="31"/>
    </location>
</feature>
<organism evidence="2 3">
    <name type="scientific">Datura stramonium</name>
    <name type="common">Jimsonweed</name>
    <name type="synonym">Common thornapple</name>
    <dbReference type="NCBI Taxonomy" id="4076"/>
    <lineage>
        <taxon>Eukaryota</taxon>
        <taxon>Viridiplantae</taxon>
        <taxon>Streptophyta</taxon>
        <taxon>Embryophyta</taxon>
        <taxon>Tracheophyta</taxon>
        <taxon>Spermatophyta</taxon>
        <taxon>Magnoliopsida</taxon>
        <taxon>eudicotyledons</taxon>
        <taxon>Gunneridae</taxon>
        <taxon>Pentapetalae</taxon>
        <taxon>asterids</taxon>
        <taxon>lamiids</taxon>
        <taxon>Solanales</taxon>
        <taxon>Solanaceae</taxon>
        <taxon>Solanoideae</taxon>
        <taxon>Datureae</taxon>
        <taxon>Datura</taxon>
    </lineage>
</organism>
<comment type="caution">
    <text evidence="2">The sequence shown here is derived from an EMBL/GenBank/DDBJ whole genome shotgun (WGS) entry which is preliminary data.</text>
</comment>
<accession>A0ABS8V4N9</accession>
<feature type="compositionally biased region" description="Basic and acidic residues" evidence="1">
    <location>
        <begin position="60"/>
        <end position="69"/>
    </location>
</feature>
<gene>
    <name evidence="2" type="ORF">HAX54_028784</name>
</gene>
<feature type="compositionally biased region" description="Basic residues" evidence="1">
    <location>
        <begin position="1"/>
        <end position="10"/>
    </location>
</feature>
<evidence type="ECO:0000313" key="2">
    <source>
        <dbReference type="EMBL" id="MCD9642118.1"/>
    </source>
</evidence>
<protein>
    <recommendedName>
        <fullName evidence="4">Zinc knuckle CX2CX4HX4C domain-containing protein</fullName>
    </recommendedName>
</protein>
<sequence length="165" mass="18842">MSRRRKKKPPMKTSPEVQDDEALPDSVVIEDPSGNLITQEIEYEWKPLYCNSCCNIGHEDGSCKTKDKIPTVNKRRRKSVRQERRTKAGEAKVDNATRDQSNVPPIQECEEDDTTVTTEVAELLIERNDNAANNKSTFHPALVVSNIRNHISITLEMENVQYSTW</sequence>
<keyword evidence="3" id="KW-1185">Reference proteome</keyword>
<dbReference type="PANTHER" id="PTHR31286:SF123">
    <property type="entry name" value="ENDONUCLEASE_EXONUCLEASE_PHOSPHATASE"/>
    <property type="match status" value="1"/>
</dbReference>
<feature type="region of interest" description="Disordered" evidence="1">
    <location>
        <begin position="60"/>
        <end position="106"/>
    </location>
</feature>
<proteinExistence type="predicted"/>
<dbReference type="Proteomes" id="UP000823775">
    <property type="component" value="Unassembled WGS sequence"/>
</dbReference>
<feature type="compositionally biased region" description="Basic and acidic residues" evidence="1">
    <location>
        <begin position="80"/>
        <end position="97"/>
    </location>
</feature>